<dbReference type="STRING" id="5627.A0A1C7LMN9"/>
<feature type="compositionally biased region" description="Basic and acidic residues" evidence="7">
    <location>
        <begin position="658"/>
        <end position="675"/>
    </location>
</feature>
<feature type="compositionally biased region" description="Low complexity" evidence="7">
    <location>
        <begin position="829"/>
        <end position="844"/>
    </location>
</feature>
<organism evidence="8 9">
    <name type="scientific">Grifola frondosa</name>
    <name type="common">Maitake</name>
    <name type="synonym">Polyporus frondosus</name>
    <dbReference type="NCBI Taxonomy" id="5627"/>
    <lineage>
        <taxon>Eukaryota</taxon>
        <taxon>Fungi</taxon>
        <taxon>Dikarya</taxon>
        <taxon>Basidiomycota</taxon>
        <taxon>Agaricomycotina</taxon>
        <taxon>Agaricomycetes</taxon>
        <taxon>Polyporales</taxon>
        <taxon>Grifolaceae</taxon>
        <taxon>Grifola</taxon>
    </lineage>
</organism>
<feature type="repeat" description="WD" evidence="6">
    <location>
        <begin position="138"/>
        <end position="173"/>
    </location>
</feature>
<keyword evidence="3" id="KW-0677">Repeat</keyword>
<evidence type="ECO:0000256" key="7">
    <source>
        <dbReference type="SAM" id="MobiDB-lite"/>
    </source>
</evidence>
<dbReference type="SMART" id="SM00320">
    <property type="entry name" value="WD40"/>
    <property type="match status" value="3"/>
</dbReference>
<dbReference type="Proteomes" id="UP000092993">
    <property type="component" value="Unassembled WGS sequence"/>
</dbReference>
<dbReference type="PROSITE" id="PS50294">
    <property type="entry name" value="WD_REPEATS_REGION"/>
    <property type="match status" value="1"/>
</dbReference>
<dbReference type="InterPro" id="IPR001680">
    <property type="entry name" value="WD40_rpt"/>
</dbReference>
<feature type="compositionally biased region" description="Low complexity" evidence="7">
    <location>
        <begin position="679"/>
        <end position="691"/>
    </location>
</feature>
<dbReference type="InterPro" id="IPR037590">
    <property type="entry name" value="WDR24"/>
</dbReference>
<dbReference type="PROSITE" id="PS50082">
    <property type="entry name" value="WD_REPEATS_2"/>
    <property type="match status" value="1"/>
</dbReference>
<evidence type="ECO:0000256" key="3">
    <source>
        <dbReference type="ARBA" id="ARBA00022737"/>
    </source>
</evidence>
<dbReference type="GO" id="GO:0061700">
    <property type="term" value="C:GATOR2 complex"/>
    <property type="evidence" value="ECO:0007669"/>
    <property type="project" value="TreeGrafter"/>
</dbReference>
<dbReference type="Gene3D" id="2.130.10.10">
    <property type="entry name" value="YVTN repeat-like/Quinoprotein amine dehydrogenase"/>
    <property type="match status" value="2"/>
</dbReference>
<keyword evidence="2" id="KW-0479">Metal-binding</keyword>
<keyword evidence="5" id="KW-0862">Zinc</keyword>
<dbReference type="OrthoDB" id="60955at2759"/>
<evidence type="ECO:0000256" key="5">
    <source>
        <dbReference type="ARBA" id="ARBA00022833"/>
    </source>
</evidence>
<feature type="compositionally biased region" description="Polar residues" evidence="7">
    <location>
        <begin position="882"/>
        <end position="898"/>
    </location>
</feature>
<dbReference type="PANTHER" id="PTHR46200">
    <property type="entry name" value="GATOR COMPLEX PROTEIN WDR24"/>
    <property type="match status" value="1"/>
</dbReference>
<protein>
    <submittedName>
        <fullName evidence="8">WD repeat-containing protein 24</fullName>
    </submittedName>
</protein>
<dbReference type="SUPFAM" id="SSF50978">
    <property type="entry name" value="WD40 repeat-like"/>
    <property type="match status" value="1"/>
</dbReference>
<dbReference type="PROSITE" id="PS00678">
    <property type="entry name" value="WD_REPEATS_1"/>
    <property type="match status" value="1"/>
</dbReference>
<evidence type="ECO:0000256" key="4">
    <source>
        <dbReference type="ARBA" id="ARBA00022771"/>
    </source>
</evidence>
<sequence>MPDIYSDSRSHGYQGPTRHVRLPRATTSGGGAIAKSEDGVRCVVAGREALRIIRLSEPSSSGSSTPTEHKSVIGRGGHRIEASRNFWDGSGLKVDSASTDVAWGHGLFNHKILTSARNGELIMWDLNKAGPSKYERRTRDHARSIHALSYSPILQNYCMTGSADGDLRVWDLRDISKSIMKIHHPASVRAVVFSPSASQSRHCMVALDNGSMYRWDLNMAQRGQLDRIPVAHSGPILSLDWMLPASSPSMVSSPPARFTGPSNWYGGSSGGLLEDFLPMVSSGSVAGASAGDGDGLGAGWVVSGGLDRCVKVWDLSKPSSKSHISHRPTYTLRTSFPVRRVLWRPGYECELAVVSNADFGTGTDMAHGVAGPGSPSSASVGIPSGLVTAMSSPRLSNIVLGNETPTYTDERAKSVTRNDGSDPVEIWDVRRGYIAKWVVSGSAVEGGVTDIAFGDSHAIWTVHSSGTFSQLDLRQSRKPLDAISRTALSWSSAGSLAFAAGLPKRWEVPYDDVNPEKVQDKQRTSKALGDLSYRPVTQNVGTFAPDGAADDLGILAKLAQGYIYEGASKRDICIHNAKMAIDAGNQEAAQTWLLVESLLTDLIAVAPPTPPLSPLPFVNPGLPHSASAPAAIPTVHSLQSSQAPAPRSISVGVSTPSKKKDDSPGARSKLSDDRPGYQSPRRGTPTSSTKSSPRRSVHALPPLSAAILPRRESNTGSIRPKLSSASRRMSFTASLYSGHSETTIDIPRVSARDAGEGALSDSDSEPSDGEHGDSGGDDSKSVTDREDSSSRTPISPYLYPRNATAHPSPLSRVAGKQTCSEDEEDDDSPSPASTSDSDSSALSPKYKSTKVSRRNSTRSKTRSRSSTVASLAIVPSRRTLVKQDSQSSIRTVTPSSTPILETRYGSNLRRDDTIREIPGGRPESVKASSLHRRGCSDALSGDFALDSDRHADENVPPTQSVSRGSNDAAKALVREAEMRFRELGWEALRERFETFADEGDVQMCALLSLVVPDELRIQRSRVTRFLEAYIDVLWRLRLHTAAAYMRKFVEAEEIRATTALQTTIYTTCRRCRKPIQLPVTGIFHAGRPSGSYAYCLACKDNITRCSICHLPVRALMFQCPICMHGGHQECYPWKRMPI</sequence>
<feature type="compositionally biased region" description="Basic and acidic residues" evidence="7">
    <location>
        <begin position="1"/>
        <end position="10"/>
    </location>
</feature>
<evidence type="ECO:0000256" key="1">
    <source>
        <dbReference type="ARBA" id="ARBA00022574"/>
    </source>
</evidence>
<dbReference type="PANTHER" id="PTHR46200:SF1">
    <property type="entry name" value="GATOR COMPLEX PROTEIN WDR24"/>
    <property type="match status" value="1"/>
</dbReference>
<accession>A0A1C7LMN9</accession>
<feature type="compositionally biased region" description="Basic residues" evidence="7">
    <location>
        <begin position="847"/>
        <end position="863"/>
    </location>
</feature>
<gene>
    <name evidence="8" type="primary">wdr24</name>
    <name evidence="8" type="ORF">A0H81_14775</name>
</gene>
<feature type="region of interest" description="Disordered" evidence="7">
    <location>
        <begin position="634"/>
        <end position="728"/>
    </location>
</feature>
<dbReference type="InterPro" id="IPR019775">
    <property type="entry name" value="WD40_repeat_CS"/>
</dbReference>
<dbReference type="InterPro" id="IPR015943">
    <property type="entry name" value="WD40/YVTN_repeat-like_dom_sf"/>
</dbReference>
<dbReference type="AlphaFoldDB" id="A0A1C7LMN9"/>
<dbReference type="EMBL" id="LUGG01000047">
    <property type="protein sequence ID" value="OBZ65249.1"/>
    <property type="molecule type" value="Genomic_DNA"/>
</dbReference>
<keyword evidence="4" id="KW-0863">Zinc-finger</keyword>
<feature type="compositionally biased region" description="Polar residues" evidence="7">
    <location>
        <begin position="956"/>
        <end position="965"/>
    </location>
</feature>
<feature type="region of interest" description="Disordered" evidence="7">
    <location>
        <begin position="879"/>
        <end position="898"/>
    </location>
</feature>
<keyword evidence="9" id="KW-1185">Reference proteome</keyword>
<evidence type="ECO:0000256" key="6">
    <source>
        <dbReference type="PROSITE-ProRule" id="PRU00221"/>
    </source>
</evidence>
<proteinExistence type="predicted"/>
<dbReference type="GO" id="GO:0005829">
    <property type="term" value="C:cytosol"/>
    <property type="evidence" value="ECO:0007669"/>
    <property type="project" value="TreeGrafter"/>
</dbReference>
<comment type="caution">
    <text evidence="8">The sequence shown here is derived from an EMBL/GenBank/DDBJ whole genome shotgun (WGS) entry which is preliminary data.</text>
</comment>
<reference evidence="8 9" key="1">
    <citation type="submission" date="2016-03" db="EMBL/GenBank/DDBJ databases">
        <title>Whole genome sequencing of Grifola frondosa 9006-11.</title>
        <authorList>
            <person name="Min B."/>
            <person name="Park H."/>
            <person name="Kim J.-G."/>
            <person name="Cho H."/>
            <person name="Oh Y.-L."/>
            <person name="Kong W.-S."/>
            <person name="Choi I.-G."/>
        </authorList>
    </citation>
    <scope>NUCLEOTIDE SEQUENCE [LARGE SCALE GENOMIC DNA]</scope>
    <source>
        <strain evidence="8 9">9006-11</strain>
    </source>
</reference>
<keyword evidence="1 6" id="KW-0853">WD repeat</keyword>
<feature type="region of interest" description="Disordered" evidence="7">
    <location>
        <begin position="744"/>
        <end position="870"/>
    </location>
</feature>
<evidence type="ECO:0000313" key="8">
    <source>
        <dbReference type="EMBL" id="OBZ65249.1"/>
    </source>
</evidence>
<dbReference type="GO" id="GO:0005774">
    <property type="term" value="C:vacuolar membrane"/>
    <property type="evidence" value="ECO:0007669"/>
    <property type="project" value="TreeGrafter"/>
</dbReference>
<dbReference type="InterPro" id="IPR036322">
    <property type="entry name" value="WD40_repeat_dom_sf"/>
</dbReference>
<name>A0A1C7LMN9_GRIFR</name>
<feature type="region of interest" description="Disordered" evidence="7">
    <location>
        <begin position="947"/>
        <end position="967"/>
    </location>
</feature>
<feature type="region of interest" description="Disordered" evidence="7">
    <location>
        <begin position="1"/>
        <end position="33"/>
    </location>
</feature>
<dbReference type="OMA" id="RRVLWRP"/>
<dbReference type="GO" id="GO:1904263">
    <property type="term" value="P:positive regulation of TORC1 signaling"/>
    <property type="evidence" value="ECO:0007669"/>
    <property type="project" value="TreeGrafter"/>
</dbReference>
<evidence type="ECO:0000256" key="2">
    <source>
        <dbReference type="ARBA" id="ARBA00022723"/>
    </source>
</evidence>
<evidence type="ECO:0000313" key="9">
    <source>
        <dbReference type="Proteomes" id="UP000092993"/>
    </source>
</evidence>
<dbReference type="GO" id="GO:0008270">
    <property type="term" value="F:zinc ion binding"/>
    <property type="evidence" value="ECO:0007669"/>
    <property type="project" value="UniProtKB-KW"/>
</dbReference>
<dbReference type="GO" id="GO:0016239">
    <property type="term" value="P:positive regulation of macroautophagy"/>
    <property type="evidence" value="ECO:0007669"/>
    <property type="project" value="TreeGrafter"/>
</dbReference>
<feature type="compositionally biased region" description="Basic and acidic residues" evidence="7">
    <location>
        <begin position="768"/>
        <end position="789"/>
    </location>
</feature>